<organism evidence="2 3">
    <name type="scientific">Cyanomargarita calcarea GSE-NOS-MK-12-04C</name>
    <dbReference type="NCBI Taxonomy" id="2839659"/>
    <lineage>
        <taxon>Bacteria</taxon>
        <taxon>Bacillati</taxon>
        <taxon>Cyanobacteriota</taxon>
        <taxon>Cyanophyceae</taxon>
        <taxon>Nostocales</taxon>
        <taxon>Cyanomargaritaceae</taxon>
        <taxon>Cyanomargarita</taxon>
    </lineage>
</organism>
<sequence length="222" mass="25172">MNTITLTEGASSFDQIRQVDESGNEYWLARQLQSLLGYTQWRRFEETVERAKLACQNSGYDIKNHFADAGNVVKRRQGGGTSQSDYKLSRYACYLTAMNGDPRKPEIAAAQTYFAVKTREAEIGSSFGNSEVLIATITAAIEQALIPINQQLSEIQQQLKLFPGAKPKRPWTLPSDTPPSEVPQDYVQLEDGSWLSPEAYESILRQSRRSLNWDLRQLRDFE</sequence>
<dbReference type="Proteomes" id="UP000729701">
    <property type="component" value="Unassembled WGS sequence"/>
</dbReference>
<comment type="caution">
    <text evidence="2">The sequence shown here is derived from an EMBL/GenBank/DDBJ whole genome shotgun (WGS) entry which is preliminary data.</text>
</comment>
<reference evidence="2" key="2">
    <citation type="journal article" date="2022" name="Microbiol. Resour. Announc.">
        <title>Metagenome Sequencing to Explore Phylogenomics of Terrestrial Cyanobacteria.</title>
        <authorList>
            <person name="Ward R.D."/>
            <person name="Stajich J.E."/>
            <person name="Johansen J.R."/>
            <person name="Huntemann M."/>
            <person name="Clum A."/>
            <person name="Foster B."/>
            <person name="Foster B."/>
            <person name="Roux S."/>
            <person name="Palaniappan K."/>
            <person name="Varghese N."/>
            <person name="Mukherjee S."/>
            <person name="Reddy T.B.K."/>
            <person name="Daum C."/>
            <person name="Copeland A."/>
            <person name="Chen I.A."/>
            <person name="Ivanova N.N."/>
            <person name="Kyrpides N.C."/>
            <person name="Shapiro N."/>
            <person name="Eloe-Fadrosh E.A."/>
            <person name="Pietrasiak N."/>
        </authorList>
    </citation>
    <scope>NUCLEOTIDE SEQUENCE</scope>
    <source>
        <strain evidence="2">GSE-NOS-MK-12-04C</strain>
    </source>
</reference>
<dbReference type="InterPro" id="IPR003497">
    <property type="entry name" value="BRO_N_domain"/>
</dbReference>
<dbReference type="EMBL" id="JAHHGZ010000082">
    <property type="protein sequence ID" value="MBW4672463.1"/>
    <property type="molecule type" value="Genomic_DNA"/>
</dbReference>
<evidence type="ECO:0000313" key="3">
    <source>
        <dbReference type="Proteomes" id="UP000729701"/>
    </source>
</evidence>
<dbReference type="Pfam" id="PF02498">
    <property type="entry name" value="Bro-N"/>
    <property type="match status" value="1"/>
</dbReference>
<dbReference type="AlphaFoldDB" id="A0A951UWD5"/>
<protein>
    <recommendedName>
        <fullName evidence="1">Bro-N domain-containing protein</fullName>
    </recommendedName>
</protein>
<reference evidence="2" key="1">
    <citation type="submission" date="2021-05" db="EMBL/GenBank/DDBJ databases">
        <authorList>
            <person name="Pietrasiak N."/>
            <person name="Ward R."/>
            <person name="Stajich J.E."/>
            <person name="Kurbessoian T."/>
        </authorList>
    </citation>
    <scope>NUCLEOTIDE SEQUENCE</scope>
    <source>
        <strain evidence="2">GSE-NOS-MK-12-04C</strain>
    </source>
</reference>
<proteinExistence type="predicted"/>
<name>A0A951UWD5_9CYAN</name>
<gene>
    <name evidence="2" type="ORF">KME60_34870</name>
</gene>
<evidence type="ECO:0000313" key="2">
    <source>
        <dbReference type="EMBL" id="MBW4672463.1"/>
    </source>
</evidence>
<evidence type="ECO:0000259" key="1">
    <source>
        <dbReference type="Pfam" id="PF02498"/>
    </source>
</evidence>
<feature type="domain" description="Bro-N" evidence="1">
    <location>
        <begin position="15"/>
        <end position="114"/>
    </location>
</feature>
<accession>A0A951UWD5</accession>